<dbReference type="SMART" id="SM01308">
    <property type="entry name" value="RICTOR_N"/>
    <property type="match status" value="1"/>
</dbReference>
<feature type="domain" description="Rapamycin-insensitive companion of mTOR N-terminal" evidence="4">
    <location>
        <begin position="199"/>
        <end position="564"/>
    </location>
</feature>
<dbReference type="InterPro" id="IPR029453">
    <property type="entry name" value="Rictor_IV"/>
</dbReference>
<dbReference type="InterPro" id="IPR029452">
    <property type="entry name" value="RICTOR_V"/>
</dbReference>
<sequence length="1054" mass="117677">MSTVLVDQQPGLAGSNNLRGADVLSGILSQSSTSTAVNGSSSGESLGSDVGIGRNGVITTELQSLNTELLVQNNIKVGAEKFLQQSTIPSDLRQLVESELEMARQNIDDITRKIEDENGRGPRKRAESGSLRRKFYGGDIQVASRHNEDRDDFRSALHQASMHLKTLHTLSRNNTSSASLPSSSSSSVLSDAEISRARVDAMAQLTGVLQRNLRVRYEVNLADVVQAALPALAEKSSKQCRATGYRLIRHLLVDPPSVEKLREQSIDWYIVKRVMCLLLSIPLLTRILDRSLARDNKHAVEREQAIKLVRAMVEIGSQRRTPHACVGTGTVQLSKQIMRALVAVAEHPEDPFKPICVQTLSEILLIDIELMAKTGGIRVLLHALAEGPLEMAPIISSAFLYIVDSPRTRAYLHPGIDLEMVFSGITDAYGRNSDNSDRMRGLTKILVFMLRTWSGLVYFCLNDKLAMRSLIDGLRIPSLPNRDIILDLFFDLLNIKPPDWHEAFIAGRRLTMIRRSRQLSEASKPPETLTRTQEALKLTDQYIALLILVVTKAGLMDHVGTFLDVEEDVLIIFSDGHSRIVLSKALTSSYKHIRMYATNHLGELIRASPTANSWTLRLLLTQLYDPAVEVQEVAVRYLQEACESADILQAVVEMHPTLDHLGAVGHPLLLKFMATTLGFRYLYAADYIDREMDLWFHERNLHYVIYIEVFLSKAFDFTPSGGDHEELGPSDGLVPQHFYGVMAKTDTGCQVLQEKGHFSEFAAFVRRHGLESEDQDLILKLKSTLWAIGNIGATERGLPFLEEEDIIPVIVDIAEQSYVLSVRGTCFFVLGMISSTPQGAEILDDYGWEATLDPLGFPTGLCVPMDVNKLVTLPSWDPTPVGDDGLERLAPPKTEEEAEVMTAIYNLANTVIANTASRSLARMKARPEYRHIFSSTSMLYRALHTMANQRYRLPVRRYICELFNVELNAETVKELLEHETELKLRPEVTENGDVLPQPRLNDIGRPSRHLDSDEETMSDEEMMSPVIATAPVIKARPQSRIVGFAETNDQYPRL</sequence>
<keyword evidence="7" id="KW-1185">Reference proteome</keyword>
<dbReference type="InterPro" id="IPR011989">
    <property type="entry name" value="ARM-like"/>
</dbReference>
<accession>A0A4S4ME28</accession>
<feature type="region of interest" description="Disordered" evidence="3">
    <location>
        <begin position="989"/>
        <end position="1020"/>
    </location>
</feature>
<evidence type="ECO:0000313" key="7">
    <source>
        <dbReference type="Proteomes" id="UP000308730"/>
    </source>
</evidence>
<dbReference type="InterPro" id="IPR029451">
    <property type="entry name" value="RICTOR_M"/>
</dbReference>
<dbReference type="GO" id="GO:0031932">
    <property type="term" value="C:TORC2 complex"/>
    <property type="evidence" value="ECO:0007669"/>
    <property type="project" value="InterPro"/>
</dbReference>
<dbReference type="SMART" id="SM01303">
    <property type="entry name" value="RasGEF_N_2"/>
    <property type="match status" value="1"/>
</dbReference>
<dbReference type="SUPFAM" id="SSF48371">
    <property type="entry name" value="ARM repeat"/>
    <property type="match status" value="1"/>
</dbReference>
<evidence type="ECO:0000256" key="3">
    <source>
        <dbReference type="SAM" id="MobiDB-lite"/>
    </source>
</evidence>
<proteinExistence type="inferred from homology"/>
<evidence type="ECO:0000313" key="6">
    <source>
        <dbReference type="EMBL" id="THH23167.1"/>
    </source>
</evidence>
<dbReference type="PANTHER" id="PTHR13298">
    <property type="entry name" value="CYTOSOLIC REGULATOR PIANISSIMO"/>
    <property type="match status" value="1"/>
</dbReference>
<evidence type="ECO:0000259" key="5">
    <source>
        <dbReference type="SMART" id="SM01310"/>
    </source>
</evidence>
<dbReference type="InterPro" id="IPR028267">
    <property type="entry name" value="Pianissimo_N"/>
</dbReference>
<evidence type="ECO:0000259" key="4">
    <source>
        <dbReference type="SMART" id="SM01308"/>
    </source>
</evidence>
<keyword evidence="2" id="KW-0175">Coiled coil</keyword>
<dbReference type="Pfam" id="PF14663">
    <property type="entry name" value="RasGEF_N_2"/>
    <property type="match status" value="1"/>
</dbReference>
<dbReference type="InterPro" id="IPR016024">
    <property type="entry name" value="ARM-type_fold"/>
</dbReference>
<comment type="caution">
    <text evidence="6">The sequence shown here is derived from an EMBL/GenBank/DDBJ whole genome shotgun (WGS) entry which is preliminary data.</text>
</comment>
<dbReference type="SMART" id="SM01310">
    <property type="entry name" value="RICTOR_V"/>
    <property type="match status" value="1"/>
</dbReference>
<dbReference type="Pfam" id="PF14668">
    <property type="entry name" value="RICTOR_V"/>
    <property type="match status" value="1"/>
</dbReference>
<name>A0A4S4ME28_9APHY</name>
<protein>
    <recommendedName>
        <fullName evidence="8">REM-1 domain-containing protein</fullName>
    </recommendedName>
</protein>
<dbReference type="Proteomes" id="UP000308730">
    <property type="component" value="Unassembled WGS sequence"/>
</dbReference>
<dbReference type="GO" id="GO:0038203">
    <property type="term" value="P:TORC2 signaling"/>
    <property type="evidence" value="ECO:0007669"/>
    <property type="project" value="TreeGrafter"/>
</dbReference>
<dbReference type="EMBL" id="SGPM01000385">
    <property type="protein sequence ID" value="THH23167.1"/>
    <property type="molecule type" value="Genomic_DNA"/>
</dbReference>
<feature type="coiled-coil region" evidence="2">
    <location>
        <begin position="93"/>
        <end position="120"/>
    </location>
</feature>
<dbReference type="InterPro" id="IPR028268">
    <property type="entry name" value="Pianissimo_fam"/>
</dbReference>
<evidence type="ECO:0008006" key="8">
    <source>
        <dbReference type="Google" id="ProtNLM"/>
    </source>
</evidence>
<dbReference type="Pfam" id="PF14666">
    <property type="entry name" value="RICTOR_M"/>
    <property type="match status" value="1"/>
</dbReference>
<dbReference type="AlphaFoldDB" id="A0A4S4ME28"/>
<dbReference type="Pfam" id="PF14664">
    <property type="entry name" value="RICTOR_N"/>
    <property type="match status" value="1"/>
</dbReference>
<evidence type="ECO:0000256" key="1">
    <source>
        <dbReference type="ARBA" id="ARBA00008878"/>
    </source>
</evidence>
<dbReference type="PANTHER" id="PTHR13298:SF11">
    <property type="entry name" value="RAPAMYCIN-INSENSITIVE COMPANION OF MTOR"/>
    <property type="match status" value="1"/>
</dbReference>
<organism evidence="6 7">
    <name type="scientific">Antrodiella citrinella</name>
    <dbReference type="NCBI Taxonomy" id="2447956"/>
    <lineage>
        <taxon>Eukaryota</taxon>
        <taxon>Fungi</taxon>
        <taxon>Dikarya</taxon>
        <taxon>Basidiomycota</taxon>
        <taxon>Agaricomycotina</taxon>
        <taxon>Agaricomycetes</taxon>
        <taxon>Polyporales</taxon>
        <taxon>Steccherinaceae</taxon>
        <taxon>Antrodiella</taxon>
    </lineage>
</organism>
<dbReference type="OrthoDB" id="271111at2759"/>
<dbReference type="Gene3D" id="1.25.10.10">
    <property type="entry name" value="Leucine-rich Repeat Variant"/>
    <property type="match status" value="1"/>
</dbReference>
<reference evidence="6 7" key="1">
    <citation type="submission" date="2019-02" db="EMBL/GenBank/DDBJ databases">
        <title>Genome sequencing of the rare red list fungi Antrodiella citrinella (Flaviporus citrinellus).</title>
        <authorList>
            <person name="Buettner E."/>
            <person name="Kellner H."/>
        </authorList>
    </citation>
    <scope>NUCLEOTIDE SEQUENCE [LARGE SCALE GENOMIC DNA]</scope>
    <source>
        <strain evidence="6 7">DSM 108506</strain>
    </source>
</reference>
<feature type="domain" description="Rapamycin-insensitive companion of mTOR" evidence="5">
    <location>
        <begin position="778"/>
        <end position="850"/>
    </location>
</feature>
<comment type="similarity">
    <text evidence="1">Belongs to the RICTOR family.</text>
</comment>
<evidence type="ECO:0000256" key="2">
    <source>
        <dbReference type="SAM" id="Coils"/>
    </source>
</evidence>
<gene>
    <name evidence="6" type="ORF">EUX98_g8011</name>
</gene>